<dbReference type="SUPFAM" id="SSF50249">
    <property type="entry name" value="Nucleic acid-binding proteins"/>
    <property type="match status" value="1"/>
</dbReference>
<dbReference type="GO" id="GO:0009295">
    <property type="term" value="C:nucleoid"/>
    <property type="evidence" value="ECO:0007669"/>
    <property type="project" value="TreeGrafter"/>
</dbReference>
<dbReference type="PIRSF" id="PIRSF002070">
    <property type="entry name" value="SSB"/>
    <property type="match status" value="1"/>
</dbReference>
<reference evidence="5 6" key="2">
    <citation type="submission" date="2018-10" db="EMBL/GenBank/DDBJ databases">
        <title>Detection and isolation of Mycoplasma hominis as a predominant microorganism from pelvic cavity of patient with salpingitis and tubo-ovarian abscess.</title>
        <authorList>
            <person name="Guschin A.E."/>
            <person name="Khayrullina G.A."/>
            <person name="Rakovskaya I.V."/>
            <person name="Shelenkov A.A."/>
            <person name="Shagin D.A."/>
        </authorList>
    </citation>
    <scope>NUCLEOTIDE SEQUENCE [LARGE SCALE GENOMIC DNA]</scope>
    <source>
        <strain evidence="5">TO0613</strain>
        <strain evidence="6">TOA</strain>
    </source>
</reference>
<protein>
    <recommendedName>
        <fullName evidence="2 3">Single-stranded DNA-binding protein</fullName>
    </recommendedName>
</protein>
<dbReference type="RefSeq" id="WP_036439031.1">
    <property type="nucleotide sequence ID" value="NZ_CP033021.1"/>
</dbReference>
<dbReference type="Proteomes" id="UP000029712">
    <property type="component" value="Chromosome"/>
</dbReference>
<accession>A0A454CA66</accession>
<dbReference type="GO" id="GO:0003697">
    <property type="term" value="F:single-stranded DNA binding"/>
    <property type="evidence" value="ECO:0007669"/>
    <property type="project" value="InterPro"/>
</dbReference>
<name>A0A454CA66_METHO</name>
<evidence type="ECO:0000313" key="6">
    <source>
        <dbReference type="Proteomes" id="UP000029712"/>
    </source>
</evidence>
<dbReference type="Gene3D" id="2.40.50.140">
    <property type="entry name" value="Nucleic acid-binding proteins"/>
    <property type="match status" value="1"/>
</dbReference>
<dbReference type="EMBL" id="CP033021">
    <property type="protein sequence ID" value="AYN65339.1"/>
    <property type="molecule type" value="Genomic_DNA"/>
</dbReference>
<dbReference type="NCBIfam" id="TIGR00621">
    <property type="entry name" value="ssb"/>
    <property type="match status" value="1"/>
</dbReference>
<keyword evidence="1 2" id="KW-0238">DNA-binding</keyword>
<dbReference type="AlphaFoldDB" id="A0A454CA66"/>
<dbReference type="InterPro" id="IPR000424">
    <property type="entry name" value="Primosome_PriB/ssb"/>
</dbReference>
<dbReference type="InterPro" id="IPR011344">
    <property type="entry name" value="ssDNA-bd"/>
</dbReference>
<dbReference type="GO" id="GO:0006260">
    <property type="term" value="P:DNA replication"/>
    <property type="evidence" value="ECO:0007669"/>
    <property type="project" value="InterPro"/>
</dbReference>
<dbReference type="PANTHER" id="PTHR10302">
    <property type="entry name" value="SINGLE-STRANDED DNA-BINDING PROTEIN"/>
    <property type="match status" value="1"/>
</dbReference>
<dbReference type="CDD" id="cd04496">
    <property type="entry name" value="SSB_OBF"/>
    <property type="match status" value="1"/>
</dbReference>
<evidence type="ECO:0000256" key="2">
    <source>
        <dbReference type="PIRNR" id="PIRNR002070"/>
    </source>
</evidence>
<organism evidence="5 6">
    <name type="scientific">Metamycoplasma hominis</name>
    <name type="common">Mycoplasma hominis</name>
    <dbReference type="NCBI Taxonomy" id="2098"/>
    <lineage>
        <taxon>Bacteria</taxon>
        <taxon>Bacillati</taxon>
        <taxon>Mycoplasmatota</taxon>
        <taxon>Mycoplasmoidales</taxon>
        <taxon>Metamycoplasmataceae</taxon>
        <taxon>Metamycoplasma</taxon>
    </lineage>
</organism>
<evidence type="ECO:0000313" key="5">
    <source>
        <dbReference type="EMBL" id="AYN65339.1"/>
    </source>
</evidence>
<evidence type="ECO:0000256" key="3">
    <source>
        <dbReference type="RuleBase" id="RU000524"/>
    </source>
</evidence>
<dbReference type="PANTHER" id="PTHR10302:SF27">
    <property type="entry name" value="SINGLE-STRANDED DNA-BINDING PROTEIN"/>
    <property type="match status" value="1"/>
</dbReference>
<dbReference type="PROSITE" id="PS50935">
    <property type="entry name" value="SSB"/>
    <property type="match status" value="1"/>
</dbReference>
<reference evidence="5 6" key="1">
    <citation type="submission" date="2014-08" db="EMBL/GenBank/DDBJ databases">
        <authorList>
            <person name="Kuleshov K."/>
            <person name="Dedkov V."/>
            <person name="Markelov M."/>
            <person name="Pimkina E."/>
        </authorList>
    </citation>
    <scope>NUCLEOTIDE SEQUENCE [LARGE SCALE GENOMIC DNA]</scope>
    <source>
        <strain evidence="5">TO0613</strain>
        <strain evidence="6">TOA</strain>
    </source>
</reference>
<dbReference type="InterPro" id="IPR012340">
    <property type="entry name" value="NA-bd_OB-fold"/>
</dbReference>
<evidence type="ECO:0000313" key="4">
    <source>
        <dbReference type="EMBL" id="AYN65130.1"/>
    </source>
</evidence>
<evidence type="ECO:0000256" key="1">
    <source>
        <dbReference type="ARBA" id="ARBA00023125"/>
    </source>
</evidence>
<sequence>MNKVILTGRLVNDNWKPFKSEKGQALPFVIALFEQANKTNFIEITCFNKLAEHVMKYVKKGDLLEVVGKLHNAKFSSKNNETIYKTEIIAKNITFLTKSKSNIQPISKETNSENNEKDIFGIDFFEDEEN</sequence>
<proteinExistence type="predicted"/>
<dbReference type="EMBL" id="CP033021">
    <property type="protein sequence ID" value="AYN65130.1"/>
    <property type="molecule type" value="Genomic_DNA"/>
</dbReference>
<gene>
    <name evidence="5" type="primary">ssb</name>
    <name evidence="4" type="ORF">KN71_000125</name>
    <name evidence="5" type="ORF">KN71_001305</name>
</gene>
<dbReference type="OrthoDB" id="401333at2"/>
<dbReference type="Pfam" id="PF00436">
    <property type="entry name" value="SSB"/>
    <property type="match status" value="1"/>
</dbReference>